<dbReference type="PANTHER" id="PTHR45277">
    <property type="entry name" value="EXPRESSED PROTEIN"/>
    <property type="match status" value="1"/>
</dbReference>
<keyword evidence="3" id="KW-1185">Reference proteome</keyword>
<accession>A0AAV6LQ83</accession>
<evidence type="ECO:0000256" key="1">
    <source>
        <dbReference type="SAM" id="Phobius"/>
    </source>
</evidence>
<proteinExistence type="predicted"/>
<name>A0AAV6LQ83_9ERIC</name>
<evidence type="ECO:0000313" key="3">
    <source>
        <dbReference type="Proteomes" id="UP000823749"/>
    </source>
</evidence>
<keyword evidence="1" id="KW-0472">Membrane</keyword>
<feature type="transmembrane region" description="Helical" evidence="1">
    <location>
        <begin position="46"/>
        <end position="67"/>
    </location>
</feature>
<comment type="caution">
    <text evidence="2">The sequence shown here is derived from an EMBL/GenBank/DDBJ whole genome shotgun (WGS) entry which is preliminary data.</text>
</comment>
<sequence length="70" mass="7699">MDDWQTPVFLLLHDILFSLFSLLFLLYFTSICAFLSLLLPPSVAKFAAGFTGSVTALSAVCLFFTAANIF</sequence>
<dbReference type="PANTHER" id="PTHR45277:SF1">
    <property type="entry name" value="EXPRESSED PROTEIN"/>
    <property type="match status" value="1"/>
</dbReference>
<dbReference type="AlphaFoldDB" id="A0AAV6LQ83"/>
<reference evidence="2" key="1">
    <citation type="submission" date="2020-08" db="EMBL/GenBank/DDBJ databases">
        <title>Plant Genome Project.</title>
        <authorList>
            <person name="Zhang R.-G."/>
        </authorList>
    </citation>
    <scope>NUCLEOTIDE SEQUENCE</scope>
    <source>
        <strain evidence="2">WSP0</strain>
        <tissue evidence="2">Leaf</tissue>
    </source>
</reference>
<evidence type="ECO:0008006" key="4">
    <source>
        <dbReference type="Google" id="ProtNLM"/>
    </source>
</evidence>
<organism evidence="2 3">
    <name type="scientific">Rhododendron griersonianum</name>
    <dbReference type="NCBI Taxonomy" id="479676"/>
    <lineage>
        <taxon>Eukaryota</taxon>
        <taxon>Viridiplantae</taxon>
        <taxon>Streptophyta</taxon>
        <taxon>Embryophyta</taxon>
        <taxon>Tracheophyta</taxon>
        <taxon>Spermatophyta</taxon>
        <taxon>Magnoliopsida</taxon>
        <taxon>eudicotyledons</taxon>
        <taxon>Gunneridae</taxon>
        <taxon>Pentapetalae</taxon>
        <taxon>asterids</taxon>
        <taxon>Ericales</taxon>
        <taxon>Ericaceae</taxon>
        <taxon>Ericoideae</taxon>
        <taxon>Rhodoreae</taxon>
        <taxon>Rhododendron</taxon>
    </lineage>
</organism>
<evidence type="ECO:0000313" key="2">
    <source>
        <dbReference type="EMBL" id="KAG5565917.1"/>
    </source>
</evidence>
<protein>
    <recommendedName>
        <fullName evidence="4">Dolichyl-diphosphooligosaccharide-protein glycosyltransferase subunit OST5</fullName>
    </recommendedName>
</protein>
<gene>
    <name evidence="2" type="ORF">RHGRI_001739</name>
</gene>
<feature type="transmembrane region" description="Helical" evidence="1">
    <location>
        <begin position="15"/>
        <end position="39"/>
    </location>
</feature>
<keyword evidence="1" id="KW-0812">Transmembrane</keyword>
<dbReference type="Proteomes" id="UP000823749">
    <property type="component" value="Chromosome 1"/>
</dbReference>
<keyword evidence="1" id="KW-1133">Transmembrane helix</keyword>
<dbReference type="EMBL" id="JACTNZ010000001">
    <property type="protein sequence ID" value="KAG5565917.1"/>
    <property type="molecule type" value="Genomic_DNA"/>
</dbReference>